<gene>
    <name evidence="1" type="ORF">AKL17_1p0019</name>
</gene>
<dbReference type="RefSeq" id="WP_166507303.1">
    <property type="nucleotide sequence ID" value="NZ_CP012662.1"/>
</dbReference>
<name>A0A159ZAU2_9RHOB</name>
<evidence type="ECO:0000313" key="1">
    <source>
        <dbReference type="EMBL" id="AMY72020.1"/>
    </source>
</evidence>
<organism evidence="1 2">
    <name type="scientific">Frigidibacter mobilis</name>
    <dbReference type="NCBI Taxonomy" id="1335048"/>
    <lineage>
        <taxon>Bacteria</taxon>
        <taxon>Pseudomonadati</taxon>
        <taxon>Pseudomonadota</taxon>
        <taxon>Alphaproteobacteria</taxon>
        <taxon>Rhodobacterales</taxon>
        <taxon>Paracoccaceae</taxon>
        <taxon>Frigidibacter</taxon>
    </lineage>
</organism>
<protein>
    <submittedName>
        <fullName evidence="1">Uncharacterized protein</fullName>
    </submittedName>
</protein>
<dbReference type="EMBL" id="CP012662">
    <property type="protein sequence ID" value="AMY72020.1"/>
    <property type="molecule type" value="Genomic_DNA"/>
</dbReference>
<accession>A0A159ZAU2</accession>
<dbReference type="KEGG" id="daa:AKL17_1p0019"/>
<keyword evidence="1" id="KW-0614">Plasmid</keyword>
<geneLocation type="plasmid" evidence="2">
    <name>cai42_Plasmida</name>
</geneLocation>
<sequence length="67" mass="7266">MSAIFAEMNAQVGAAKSSNIRQQSHRVYLGGPLAFLTKYGGGFGRFHTDGHVVSDNNIVECVFRPIP</sequence>
<reference evidence="1 2" key="1">
    <citation type="submission" date="2015-09" db="EMBL/GenBank/DDBJ databases">
        <title>Complete genome sequence of Defluviimonas alba cai42t isolated from an oilfield in Xinjiang.</title>
        <authorList>
            <person name="Geng S."/>
            <person name="Pan X."/>
            <person name="Wu X."/>
        </authorList>
    </citation>
    <scope>NUCLEOTIDE SEQUENCE [LARGE SCALE GENOMIC DNA]</scope>
    <source>
        <strain evidence="2">cai42</strain>
        <plasmid evidence="2">cai42_Plasmida</plasmid>
    </source>
</reference>
<evidence type="ECO:0000313" key="2">
    <source>
        <dbReference type="Proteomes" id="UP000076128"/>
    </source>
</evidence>
<keyword evidence="2" id="KW-1185">Reference proteome</keyword>
<proteinExistence type="predicted"/>
<dbReference type="Proteomes" id="UP000076128">
    <property type="component" value="Plasmid pcai42A"/>
</dbReference>
<dbReference type="AlphaFoldDB" id="A0A159ZAU2"/>